<comment type="caution">
    <text evidence="2">The sequence shown here is derived from an EMBL/GenBank/DDBJ whole genome shotgun (WGS) entry which is preliminary data.</text>
</comment>
<accession>A0A5A9NSN5</accession>
<dbReference type="EMBL" id="SOYY01000015">
    <property type="protein sequence ID" value="KAA0711237.1"/>
    <property type="molecule type" value="Genomic_DNA"/>
</dbReference>
<dbReference type="GO" id="GO:0030154">
    <property type="term" value="P:cell differentiation"/>
    <property type="evidence" value="ECO:0007669"/>
    <property type="project" value="TreeGrafter"/>
</dbReference>
<evidence type="ECO:0000313" key="2">
    <source>
        <dbReference type="EMBL" id="KAA0711237.1"/>
    </source>
</evidence>
<evidence type="ECO:0000313" key="3">
    <source>
        <dbReference type="Proteomes" id="UP000324632"/>
    </source>
</evidence>
<name>A0A5A9NSN5_9TELE</name>
<dbReference type="AlphaFoldDB" id="A0A5A9NSN5"/>
<gene>
    <name evidence="2" type="ORF">E1301_Tti002655</name>
</gene>
<evidence type="ECO:0000256" key="1">
    <source>
        <dbReference type="SAM" id="MobiDB-lite"/>
    </source>
</evidence>
<reference evidence="2 3" key="1">
    <citation type="journal article" date="2019" name="Mol. Ecol. Resour.">
        <title>Chromosome-level genome assembly of Triplophysa tibetana, a fish adapted to the harsh high-altitude environment of the Tibetan Plateau.</title>
        <authorList>
            <person name="Yang X."/>
            <person name="Liu H."/>
            <person name="Ma Z."/>
            <person name="Zou Y."/>
            <person name="Zou M."/>
            <person name="Mao Y."/>
            <person name="Li X."/>
            <person name="Wang H."/>
            <person name="Chen T."/>
            <person name="Wang W."/>
            <person name="Yang R."/>
        </authorList>
    </citation>
    <scope>NUCLEOTIDE SEQUENCE [LARGE SCALE GENOMIC DNA]</scope>
    <source>
        <strain evidence="2">TTIB1903HZAU</strain>
        <tissue evidence="2">Muscle</tissue>
    </source>
</reference>
<dbReference type="PANTHER" id="PTHR23039">
    <property type="entry name" value="NANCE-HORAN SYNDROME PROTEIN"/>
    <property type="match status" value="1"/>
</dbReference>
<protein>
    <submittedName>
        <fullName evidence="2">Nance-Horan syndrome protein</fullName>
    </submittedName>
</protein>
<keyword evidence="3" id="KW-1185">Reference proteome</keyword>
<sequence length="215" mass="24252">MPFYKRIVKSRCLCRFTKEGLEVGADACGVFNRDVFPSLDDVNCKALINILRQLSDLSHHACSIFQELQTEATVVVNKASSLQNRLNSLQETVADLNHKRIKIHVGHLERCLTLQFKSGSGEMSWLEMWGEKNFLRCRRECAEGKIRPVPRALSALGLSSLSEQRGRFFPCNGEQLDNDEDYDEWVYTPLRRRGGVGGGSDRSDRDTGLREGTAS</sequence>
<dbReference type="Gene3D" id="1.20.5.340">
    <property type="match status" value="1"/>
</dbReference>
<dbReference type="Proteomes" id="UP000324632">
    <property type="component" value="Chromosome 15"/>
</dbReference>
<proteinExistence type="predicted"/>
<organism evidence="2 3">
    <name type="scientific">Triplophysa tibetana</name>
    <dbReference type="NCBI Taxonomy" id="1572043"/>
    <lineage>
        <taxon>Eukaryota</taxon>
        <taxon>Metazoa</taxon>
        <taxon>Chordata</taxon>
        <taxon>Craniata</taxon>
        <taxon>Vertebrata</taxon>
        <taxon>Euteleostomi</taxon>
        <taxon>Actinopterygii</taxon>
        <taxon>Neopterygii</taxon>
        <taxon>Teleostei</taxon>
        <taxon>Ostariophysi</taxon>
        <taxon>Cypriniformes</taxon>
        <taxon>Nemacheilidae</taxon>
        <taxon>Triplophysa</taxon>
    </lineage>
</organism>
<dbReference type="PANTHER" id="PTHR23039:SF3">
    <property type="entry name" value="NHS-LIKE PROTEIN 1"/>
    <property type="match status" value="1"/>
</dbReference>
<feature type="region of interest" description="Disordered" evidence="1">
    <location>
        <begin position="190"/>
        <end position="215"/>
    </location>
</feature>